<sequence>MERIEERELSWQDTFLGAALSHDDMRGLSCPEELAILSFALIVASADTSRMTTWSFIEAMMQFPEVQARAQAEIGKFTPENGHEAHVRKTATNLSRVQIKSSGTGCLFTKTTPGSHTSGCY</sequence>
<dbReference type="AlphaFoldDB" id="A0AA37GD79"/>
<protein>
    <recommendedName>
        <fullName evidence="3">Cytochrome P450</fullName>
    </recommendedName>
</protein>
<dbReference type="GO" id="GO:0020037">
    <property type="term" value="F:heme binding"/>
    <property type="evidence" value="ECO:0007669"/>
    <property type="project" value="InterPro"/>
</dbReference>
<accession>A0AA37GD79</accession>
<name>A0AA37GD79_9PEZI</name>
<organism evidence="1 2">
    <name type="scientific">Colletotrichum liriopes</name>
    <dbReference type="NCBI Taxonomy" id="708192"/>
    <lineage>
        <taxon>Eukaryota</taxon>
        <taxon>Fungi</taxon>
        <taxon>Dikarya</taxon>
        <taxon>Ascomycota</taxon>
        <taxon>Pezizomycotina</taxon>
        <taxon>Sordariomycetes</taxon>
        <taxon>Hypocreomycetidae</taxon>
        <taxon>Glomerellales</taxon>
        <taxon>Glomerellaceae</taxon>
        <taxon>Colletotrichum</taxon>
        <taxon>Colletotrichum spaethianum species complex</taxon>
    </lineage>
</organism>
<reference evidence="1 2" key="1">
    <citation type="submission" date="2021-07" db="EMBL/GenBank/DDBJ databases">
        <title>Genome data of Colletotrichum spaethianum.</title>
        <authorList>
            <person name="Utami Y.D."/>
            <person name="Hiruma K."/>
        </authorList>
    </citation>
    <scope>NUCLEOTIDE SEQUENCE [LARGE SCALE GENOMIC DNA]</scope>
    <source>
        <strain evidence="1 2">MAFF 242679</strain>
    </source>
</reference>
<proteinExistence type="predicted"/>
<comment type="caution">
    <text evidence="1">The sequence shown here is derived from an EMBL/GenBank/DDBJ whole genome shotgun (WGS) entry which is preliminary data.</text>
</comment>
<keyword evidence="2" id="KW-1185">Reference proteome</keyword>
<gene>
    <name evidence="1" type="ORF">ColLi_01604</name>
</gene>
<evidence type="ECO:0000313" key="2">
    <source>
        <dbReference type="Proteomes" id="UP001055172"/>
    </source>
</evidence>
<dbReference type="Proteomes" id="UP001055172">
    <property type="component" value="Unassembled WGS sequence"/>
</dbReference>
<dbReference type="GO" id="GO:0004497">
    <property type="term" value="F:monooxygenase activity"/>
    <property type="evidence" value="ECO:0007669"/>
    <property type="project" value="InterPro"/>
</dbReference>
<dbReference type="SUPFAM" id="SSF48264">
    <property type="entry name" value="Cytochrome P450"/>
    <property type="match status" value="1"/>
</dbReference>
<dbReference type="EMBL" id="BPPX01000003">
    <property type="protein sequence ID" value="GJC78766.1"/>
    <property type="molecule type" value="Genomic_DNA"/>
</dbReference>
<dbReference type="GO" id="GO:0005506">
    <property type="term" value="F:iron ion binding"/>
    <property type="evidence" value="ECO:0007669"/>
    <property type="project" value="InterPro"/>
</dbReference>
<evidence type="ECO:0000313" key="1">
    <source>
        <dbReference type="EMBL" id="GJC78766.1"/>
    </source>
</evidence>
<dbReference type="InterPro" id="IPR036396">
    <property type="entry name" value="Cyt_P450_sf"/>
</dbReference>
<evidence type="ECO:0008006" key="3">
    <source>
        <dbReference type="Google" id="ProtNLM"/>
    </source>
</evidence>
<dbReference type="GO" id="GO:0016705">
    <property type="term" value="F:oxidoreductase activity, acting on paired donors, with incorporation or reduction of molecular oxygen"/>
    <property type="evidence" value="ECO:0007669"/>
    <property type="project" value="InterPro"/>
</dbReference>
<dbReference type="Gene3D" id="1.10.630.10">
    <property type="entry name" value="Cytochrome P450"/>
    <property type="match status" value="1"/>
</dbReference>